<dbReference type="GO" id="GO:0004826">
    <property type="term" value="F:phenylalanine-tRNA ligase activity"/>
    <property type="evidence" value="ECO:0007669"/>
    <property type="project" value="InterPro"/>
</dbReference>
<dbReference type="AlphaFoldDB" id="A0A6C0RE03"/>
<dbReference type="PANTHER" id="PTHR39209:SF2">
    <property type="entry name" value="CYTOPLASMIC PROTEIN"/>
    <property type="match status" value="1"/>
</dbReference>
<dbReference type="Gene3D" id="3.50.40.10">
    <property type="entry name" value="Phenylalanyl-trna Synthetase, Chain B, domain 3"/>
    <property type="match status" value="1"/>
</dbReference>
<evidence type="ECO:0000313" key="2">
    <source>
        <dbReference type="EMBL" id="QIA08287.1"/>
    </source>
</evidence>
<dbReference type="GO" id="GO:0003723">
    <property type="term" value="F:RNA binding"/>
    <property type="evidence" value="ECO:0007669"/>
    <property type="project" value="InterPro"/>
</dbReference>
<evidence type="ECO:0000259" key="1">
    <source>
        <dbReference type="SMART" id="SM00873"/>
    </source>
</evidence>
<dbReference type="SMART" id="SM00873">
    <property type="entry name" value="B3_4"/>
    <property type="match status" value="1"/>
</dbReference>
<organism evidence="2 3">
    <name type="scientific">Draconibacterium halophilum</name>
    <dbReference type="NCBI Taxonomy" id="2706887"/>
    <lineage>
        <taxon>Bacteria</taxon>
        <taxon>Pseudomonadati</taxon>
        <taxon>Bacteroidota</taxon>
        <taxon>Bacteroidia</taxon>
        <taxon>Marinilabiliales</taxon>
        <taxon>Prolixibacteraceae</taxon>
        <taxon>Draconibacterium</taxon>
    </lineage>
</organism>
<reference evidence="2 3" key="1">
    <citation type="submission" date="2020-02" db="EMBL/GenBank/DDBJ databases">
        <title>Genome sequencing for Draconibacterium sp. strain M1.</title>
        <authorList>
            <person name="Park S.-J."/>
        </authorList>
    </citation>
    <scope>NUCLEOTIDE SEQUENCE [LARGE SCALE GENOMIC DNA]</scope>
    <source>
        <strain evidence="2 3">M1</strain>
    </source>
</reference>
<gene>
    <name evidence="2" type="ORF">G0Q07_11430</name>
</gene>
<dbReference type="PANTHER" id="PTHR39209">
    <property type="match status" value="1"/>
</dbReference>
<dbReference type="InterPro" id="IPR020825">
    <property type="entry name" value="Phe-tRNA_synthase-like_B3/B4"/>
</dbReference>
<feature type="domain" description="B3/B4 tRNA-binding" evidence="1">
    <location>
        <begin position="62"/>
        <end position="210"/>
    </location>
</feature>
<accession>A0A6C0RE03</accession>
<dbReference type="EMBL" id="CP048409">
    <property type="protein sequence ID" value="QIA08287.1"/>
    <property type="molecule type" value="Genomic_DNA"/>
</dbReference>
<dbReference type="SUPFAM" id="SSF56037">
    <property type="entry name" value="PheT/TilS domain"/>
    <property type="match status" value="1"/>
</dbReference>
<dbReference type="Pfam" id="PF03483">
    <property type="entry name" value="B3_4"/>
    <property type="match status" value="1"/>
</dbReference>
<evidence type="ECO:0000313" key="3">
    <source>
        <dbReference type="Proteomes" id="UP000474630"/>
    </source>
</evidence>
<sequence length="222" mass="24925">MQRITVSKELAEKVPGIVLSCIECDVQIQVQNNELWEEIESKIKELNSSLCVEEISKMPAIAASRRAYKKCGKDPARYRLSAEALLRRVLKRSEIYQVNNVVDQLNQVSISTGFSIGGYDADTIDGEITFGIGEKGEPYKGIGRGELNIEFMPVFRDAKGAFGTPTSDSVRTCVTKHTKRFLMIIIAYELNETIEYATNQAQHYLKKYADASNFELKTIQAI</sequence>
<name>A0A6C0RE03_9BACT</name>
<protein>
    <recommendedName>
        <fullName evidence="1">B3/B4 tRNA-binding domain-containing protein</fullName>
    </recommendedName>
</protein>
<dbReference type="KEGG" id="drc:G0Q07_11430"/>
<dbReference type="InterPro" id="IPR005146">
    <property type="entry name" value="B3/B4_tRNA-bd"/>
</dbReference>
<keyword evidence="3" id="KW-1185">Reference proteome</keyword>
<dbReference type="RefSeq" id="WP_163346208.1">
    <property type="nucleotide sequence ID" value="NZ_CP048409.1"/>
</dbReference>
<proteinExistence type="predicted"/>
<dbReference type="Proteomes" id="UP000474630">
    <property type="component" value="Chromosome"/>
</dbReference>